<dbReference type="Proteomes" id="UP000299102">
    <property type="component" value="Unassembled WGS sequence"/>
</dbReference>
<protein>
    <submittedName>
        <fullName evidence="1">Uncharacterized protein</fullName>
    </submittedName>
</protein>
<evidence type="ECO:0000313" key="2">
    <source>
        <dbReference type="Proteomes" id="UP000299102"/>
    </source>
</evidence>
<gene>
    <name evidence="1" type="ORF">EVAR_75068_1</name>
</gene>
<name>A0A4C1W0K8_EUMVA</name>
<reference evidence="1 2" key="1">
    <citation type="journal article" date="2019" name="Commun. Biol.">
        <title>The bagworm genome reveals a unique fibroin gene that provides high tensile strength.</title>
        <authorList>
            <person name="Kono N."/>
            <person name="Nakamura H."/>
            <person name="Ohtoshi R."/>
            <person name="Tomita M."/>
            <person name="Numata K."/>
            <person name="Arakawa K."/>
        </authorList>
    </citation>
    <scope>NUCLEOTIDE SEQUENCE [LARGE SCALE GENOMIC DNA]</scope>
</reference>
<proteinExistence type="predicted"/>
<accession>A0A4C1W0K8</accession>
<dbReference type="AlphaFoldDB" id="A0A4C1W0K8"/>
<evidence type="ECO:0000313" key="1">
    <source>
        <dbReference type="EMBL" id="GBP44611.1"/>
    </source>
</evidence>
<keyword evidence="2" id="KW-1185">Reference proteome</keyword>
<organism evidence="1 2">
    <name type="scientific">Eumeta variegata</name>
    <name type="common">Bagworm moth</name>
    <name type="synonym">Eumeta japonica</name>
    <dbReference type="NCBI Taxonomy" id="151549"/>
    <lineage>
        <taxon>Eukaryota</taxon>
        <taxon>Metazoa</taxon>
        <taxon>Ecdysozoa</taxon>
        <taxon>Arthropoda</taxon>
        <taxon>Hexapoda</taxon>
        <taxon>Insecta</taxon>
        <taxon>Pterygota</taxon>
        <taxon>Neoptera</taxon>
        <taxon>Endopterygota</taxon>
        <taxon>Lepidoptera</taxon>
        <taxon>Glossata</taxon>
        <taxon>Ditrysia</taxon>
        <taxon>Tineoidea</taxon>
        <taxon>Psychidae</taxon>
        <taxon>Oiketicinae</taxon>
        <taxon>Eumeta</taxon>
    </lineage>
</organism>
<comment type="caution">
    <text evidence="1">The sequence shown here is derived from an EMBL/GenBank/DDBJ whole genome shotgun (WGS) entry which is preliminary data.</text>
</comment>
<dbReference type="EMBL" id="BGZK01000455">
    <property type="protein sequence ID" value="GBP44611.1"/>
    <property type="molecule type" value="Genomic_DNA"/>
</dbReference>
<sequence length="81" mass="8811">MRPPGRPAAACDGKAYVERDQSDIKKRKRYLCAGKKKPQSEGIAERGGETRWGLARCTYSVACAGCGPARDGTWSCLDTFV</sequence>